<feature type="region of interest" description="Disordered" evidence="5">
    <location>
        <begin position="340"/>
        <end position="380"/>
    </location>
</feature>
<gene>
    <name evidence="7" type="ORF">CANCADRAFT_108019</name>
</gene>
<keyword evidence="4 6" id="KW-0472">Membrane</keyword>
<evidence type="ECO:0000256" key="4">
    <source>
        <dbReference type="ARBA" id="ARBA00023136"/>
    </source>
</evidence>
<feature type="transmembrane region" description="Helical" evidence="6">
    <location>
        <begin position="56"/>
        <end position="74"/>
    </location>
</feature>
<evidence type="ECO:0000256" key="1">
    <source>
        <dbReference type="ARBA" id="ARBA00004167"/>
    </source>
</evidence>
<evidence type="ECO:0000313" key="8">
    <source>
        <dbReference type="Proteomes" id="UP000095023"/>
    </source>
</evidence>
<dbReference type="OrthoDB" id="10039147at2759"/>
<evidence type="ECO:0000256" key="2">
    <source>
        <dbReference type="ARBA" id="ARBA00022692"/>
    </source>
</evidence>
<comment type="subcellular location">
    <subcellularLocation>
        <location evidence="1">Membrane</location>
        <topology evidence="1">Single-pass membrane protein</topology>
    </subcellularLocation>
</comment>
<proteinExistence type="predicted"/>
<dbReference type="Pfam" id="PF07946">
    <property type="entry name" value="CCDC47"/>
    <property type="match status" value="1"/>
</dbReference>
<dbReference type="GO" id="GO:0005509">
    <property type="term" value="F:calcium ion binding"/>
    <property type="evidence" value="ECO:0007669"/>
    <property type="project" value="InterPro"/>
</dbReference>
<evidence type="ECO:0000256" key="6">
    <source>
        <dbReference type="SAM" id="Phobius"/>
    </source>
</evidence>
<evidence type="ECO:0000256" key="3">
    <source>
        <dbReference type="ARBA" id="ARBA00022989"/>
    </source>
</evidence>
<keyword evidence="2 6" id="KW-0812">Transmembrane</keyword>
<dbReference type="InterPro" id="IPR012879">
    <property type="entry name" value="CCDC47"/>
</dbReference>
<dbReference type="Proteomes" id="UP000095023">
    <property type="component" value="Unassembled WGS sequence"/>
</dbReference>
<sequence>MASLLKYFRFDDFVALDEKTREIVGRFHYNLMSQAIPLELYNLPFKQRMSYYNWKYEIYIMTALIVYFIMYYIGKTMNKNIAEKVINKVIPVLREQFAHVGVGPIGGEEKLIRYGSSNRYITYGSGRLNVRSITVDVSLKNRQALPMLLLEYVLAFAFGMELPRDKVDVNIVLSEAARSKVQGFIFGVISKLQMKQMRDESYALSLTKTVDYPEDASLVIMSEQAEITSVVLPPIKNAIKAAAPILDVLSVADMPVQKPTSTSAFDKSVNHRTITLVTGTGDPEALAELINAVIEWVDFLSDVEFRADVVKKLKSVRDGERVKLKKAEDEQKAEEIATQLAADKAKARREKMSKMSPEEQRKFLQKENAKASKKKQKMIR</sequence>
<dbReference type="EMBL" id="KV453842">
    <property type="protein sequence ID" value="ODV90576.1"/>
    <property type="molecule type" value="Genomic_DNA"/>
</dbReference>
<dbReference type="PANTHER" id="PTHR12883:SF0">
    <property type="entry name" value="PAT COMPLEX SUBUNIT CCDC47"/>
    <property type="match status" value="1"/>
</dbReference>
<dbReference type="GO" id="GO:0005783">
    <property type="term" value="C:endoplasmic reticulum"/>
    <property type="evidence" value="ECO:0007669"/>
    <property type="project" value="InterPro"/>
</dbReference>
<dbReference type="PANTHER" id="PTHR12883">
    <property type="entry name" value="ADIPOCYTE-SPECIFIC PROTEIN 4-RELATED"/>
    <property type="match status" value="1"/>
</dbReference>
<evidence type="ECO:0008006" key="9">
    <source>
        <dbReference type="Google" id="ProtNLM"/>
    </source>
</evidence>
<keyword evidence="8" id="KW-1185">Reference proteome</keyword>
<dbReference type="GO" id="GO:0032469">
    <property type="term" value="P:endoplasmic reticulum calcium ion homeostasis"/>
    <property type="evidence" value="ECO:0007669"/>
    <property type="project" value="InterPro"/>
</dbReference>
<accession>A0A1E4TFQ1</accession>
<reference evidence="8" key="1">
    <citation type="submission" date="2016-02" db="EMBL/GenBank/DDBJ databases">
        <title>Comparative genomics of biotechnologically important yeasts.</title>
        <authorList>
            <consortium name="DOE Joint Genome Institute"/>
            <person name="Riley R."/>
            <person name="Haridas S."/>
            <person name="Wolfe K.H."/>
            <person name="Lopes M.R."/>
            <person name="Hittinger C.T."/>
            <person name="Goker M."/>
            <person name="Salamov A."/>
            <person name="Wisecaver J."/>
            <person name="Long T.M."/>
            <person name="Aerts A.L."/>
            <person name="Barry K."/>
            <person name="Choi C."/>
            <person name="Clum A."/>
            <person name="Coughlan A.Y."/>
            <person name="Deshpande S."/>
            <person name="Douglass A.P."/>
            <person name="Hanson S.J."/>
            <person name="Klenk H.-P."/>
            <person name="Labutti K."/>
            <person name="Lapidus A."/>
            <person name="Lindquist E."/>
            <person name="Lipzen A."/>
            <person name="Meier-Kolthoff J.P."/>
            <person name="Ohm R.A."/>
            <person name="Otillar R.P."/>
            <person name="Pangilinan J."/>
            <person name="Peng Y."/>
            <person name="Rokas A."/>
            <person name="Rosa C.A."/>
            <person name="Scheuner C."/>
            <person name="Sibirny A.A."/>
            <person name="Slot J.C."/>
            <person name="Stielow J.B."/>
            <person name="Sun H."/>
            <person name="Kurtzman C.P."/>
            <person name="Blackwell M."/>
            <person name="Jeffries T.W."/>
            <person name="Grigoriev I.V."/>
        </authorList>
    </citation>
    <scope>NUCLEOTIDE SEQUENCE [LARGE SCALE GENOMIC DNA]</scope>
    <source>
        <strain evidence="8">NRRL Y-17796</strain>
    </source>
</reference>
<name>A0A1E4TFQ1_9ASCO</name>
<evidence type="ECO:0000256" key="5">
    <source>
        <dbReference type="SAM" id="MobiDB-lite"/>
    </source>
</evidence>
<organism evidence="7 8">
    <name type="scientific">Tortispora caseinolytica NRRL Y-17796</name>
    <dbReference type="NCBI Taxonomy" id="767744"/>
    <lineage>
        <taxon>Eukaryota</taxon>
        <taxon>Fungi</taxon>
        <taxon>Dikarya</taxon>
        <taxon>Ascomycota</taxon>
        <taxon>Saccharomycotina</taxon>
        <taxon>Trigonopsidomycetes</taxon>
        <taxon>Trigonopsidales</taxon>
        <taxon>Trigonopsidaceae</taxon>
        <taxon>Tortispora</taxon>
    </lineage>
</organism>
<feature type="compositionally biased region" description="Basic residues" evidence="5">
    <location>
        <begin position="371"/>
        <end position="380"/>
    </location>
</feature>
<dbReference type="AlphaFoldDB" id="A0A1E4TFQ1"/>
<protein>
    <recommendedName>
        <fullName evidence="9">DUF1682-domain-containing protein</fullName>
    </recommendedName>
</protein>
<keyword evidence="3 6" id="KW-1133">Transmembrane helix</keyword>
<evidence type="ECO:0000313" key="7">
    <source>
        <dbReference type="EMBL" id="ODV90576.1"/>
    </source>
</evidence>
<feature type="compositionally biased region" description="Basic and acidic residues" evidence="5">
    <location>
        <begin position="350"/>
        <end position="370"/>
    </location>
</feature>
<dbReference type="GO" id="GO:0016020">
    <property type="term" value="C:membrane"/>
    <property type="evidence" value="ECO:0007669"/>
    <property type="project" value="UniProtKB-SubCell"/>
</dbReference>